<evidence type="ECO:0000313" key="7">
    <source>
        <dbReference type="Proteomes" id="UP000235826"/>
    </source>
</evidence>
<gene>
    <name evidence="6" type="ORF">C1H87_10180</name>
</gene>
<dbReference type="Pfam" id="PF04542">
    <property type="entry name" value="Sigma70_r2"/>
    <property type="match status" value="1"/>
</dbReference>
<dbReference type="InterPro" id="IPR014284">
    <property type="entry name" value="RNA_pol_sigma-70_dom"/>
</dbReference>
<name>A0A2K9PPS5_9FLAO</name>
<evidence type="ECO:0000256" key="4">
    <source>
        <dbReference type="ARBA" id="ARBA00023163"/>
    </source>
</evidence>
<reference evidence="6 7" key="1">
    <citation type="submission" date="2018-01" db="EMBL/GenBank/DDBJ databases">
        <title>Complete genome sequence of Flavivirga eckloniae ECD14 isolated from seaweed Ecklonia cava.</title>
        <authorList>
            <person name="Lee J.H."/>
            <person name="Baik K.S."/>
            <person name="Seong C.N."/>
        </authorList>
    </citation>
    <scope>NUCLEOTIDE SEQUENCE [LARGE SCALE GENOMIC DNA]</scope>
    <source>
        <strain evidence="6 7">ECD14</strain>
    </source>
</reference>
<dbReference type="InterPro" id="IPR013325">
    <property type="entry name" value="RNA_pol_sigma_r2"/>
</dbReference>
<evidence type="ECO:0000313" key="6">
    <source>
        <dbReference type="EMBL" id="AUP79045.1"/>
    </source>
</evidence>
<accession>A0A2K9PPS5</accession>
<dbReference type="PANTHER" id="PTHR43133">
    <property type="entry name" value="RNA POLYMERASE ECF-TYPE SIGMA FACTO"/>
    <property type="match status" value="1"/>
</dbReference>
<dbReference type="Proteomes" id="UP000235826">
    <property type="component" value="Chromosome"/>
</dbReference>
<dbReference type="InterPro" id="IPR039425">
    <property type="entry name" value="RNA_pol_sigma-70-like"/>
</dbReference>
<dbReference type="NCBIfam" id="TIGR02937">
    <property type="entry name" value="sigma70-ECF"/>
    <property type="match status" value="1"/>
</dbReference>
<dbReference type="EMBL" id="CP025791">
    <property type="protein sequence ID" value="AUP79045.1"/>
    <property type="molecule type" value="Genomic_DNA"/>
</dbReference>
<keyword evidence="2" id="KW-0731">Sigma factor</keyword>
<dbReference type="KEGG" id="fek:C1H87_10180"/>
<keyword evidence="1" id="KW-0805">Transcription regulation</keyword>
<keyword evidence="3" id="KW-0238">DNA-binding</keyword>
<evidence type="ECO:0000256" key="3">
    <source>
        <dbReference type="ARBA" id="ARBA00023125"/>
    </source>
</evidence>
<dbReference type="GO" id="GO:0003677">
    <property type="term" value="F:DNA binding"/>
    <property type="evidence" value="ECO:0007669"/>
    <property type="project" value="UniProtKB-KW"/>
</dbReference>
<dbReference type="PANTHER" id="PTHR43133:SF8">
    <property type="entry name" value="RNA POLYMERASE SIGMA FACTOR HI_1459-RELATED"/>
    <property type="match status" value="1"/>
</dbReference>
<evidence type="ECO:0000256" key="1">
    <source>
        <dbReference type="ARBA" id="ARBA00023015"/>
    </source>
</evidence>
<dbReference type="Gene3D" id="1.10.1740.10">
    <property type="match status" value="1"/>
</dbReference>
<dbReference type="GO" id="GO:0016987">
    <property type="term" value="F:sigma factor activity"/>
    <property type="evidence" value="ECO:0007669"/>
    <property type="project" value="UniProtKB-KW"/>
</dbReference>
<dbReference type="InterPro" id="IPR007627">
    <property type="entry name" value="RNA_pol_sigma70_r2"/>
</dbReference>
<sequence length="290" mass="33875">MVKKIFDISTSDATLIEESLAGNKKALENLIKKHQDWIYNIALTFVGDKDESADLTQEVLIKIVTKLESFKQKSHFKTWVYRIIKNHFLNMKRGKYETDSQTFRQFGQGLDQLPNESLSDYSYDVEDKYLVKEAKISCMKGMLLCLDREQRMIYIIGELFEFTDAIGSEIMEISKENFRVKLHRAKKQLYNFMDNKCGLVNKSNPCRCARKTVGFIKMGFVDPINLHFQKNIISDINKVIDKKISHYEDGVLSEYQKLYQEHPFLQSPDKLESIRSLLSSKTIKETFNFN</sequence>
<dbReference type="OrthoDB" id="1027298at2"/>
<keyword evidence="7" id="KW-1185">Reference proteome</keyword>
<proteinExistence type="predicted"/>
<dbReference type="SUPFAM" id="SSF88946">
    <property type="entry name" value="Sigma2 domain of RNA polymerase sigma factors"/>
    <property type="match status" value="1"/>
</dbReference>
<dbReference type="AlphaFoldDB" id="A0A2K9PPS5"/>
<dbReference type="RefSeq" id="WP_102755700.1">
    <property type="nucleotide sequence ID" value="NZ_CP025791.1"/>
</dbReference>
<keyword evidence="4" id="KW-0804">Transcription</keyword>
<evidence type="ECO:0000259" key="5">
    <source>
        <dbReference type="Pfam" id="PF04542"/>
    </source>
</evidence>
<protein>
    <submittedName>
        <fullName evidence="6">RNA polymerase subunit sigma-70</fullName>
    </submittedName>
</protein>
<feature type="domain" description="RNA polymerase sigma-70 region 2" evidence="5">
    <location>
        <begin position="30"/>
        <end position="94"/>
    </location>
</feature>
<organism evidence="6 7">
    <name type="scientific">Flavivirga eckloniae</name>
    <dbReference type="NCBI Taxonomy" id="1803846"/>
    <lineage>
        <taxon>Bacteria</taxon>
        <taxon>Pseudomonadati</taxon>
        <taxon>Bacteroidota</taxon>
        <taxon>Flavobacteriia</taxon>
        <taxon>Flavobacteriales</taxon>
        <taxon>Flavobacteriaceae</taxon>
        <taxon>Flavivirga</taxon>
    </lineage>
</organism>
<evidence type="ECO:0000256" key="2">
    <source>
        <dbReference type="ARBA" id="ARBA00023082"/>
    </source>
</evidence>
<dbReference type="GO" id="GO:0006352">
    <property type="term" value="P:DNA-templated transcription initiation"/>
    <property type="evidence" value="ECO:0007669"/>
    <property type="project" value="InterPro"/>
</dbReference>